<dbReference type="Proteomes" id="UP000319732">
    <property type="component" value="Unassembled WGS sequence"/>
</dbReference>
<evidence type="ECO:0000313" key="4">
    <source>
        <dbReference type="Proteomes" id="UP000319732"/>
    </source>
</evidence>
<dbReference type="Pfam" id="PF03413">
    <property type="entry name" value="PepSY"/>
    <property type="match status" value="1"/>
</dbReference>
<dbReference type="OrthoDB" id="6389036at2"/>
<comment type="caution">
    <text evidence="3">The sequence shown here is derived from an EMBL/GenBank/DDBJ whole genome shotgun (WGS) entry which is preliminary data.</text>
</comment>
<dbReference type="AlphaFoldDB" id="A0A545STI6"/>
<protein>
    <submittedName>
        <fullName evidence="3">Peptidase M4</fullName>
    </submittedName>
</protein>
<dbReference type="InterPro" id="IPR025711">
    <property type="entry name" value="PepSY"/>
</dbReference>
<evidence type="ECO:0000259" key="2">
    <source>
        <dbReference type="Pfam" id="PF03413"/>
    </source>
</evidence>
<dbReference type="RefSeq" id="WP_142929397.1">
    <property type="nucleotide sequence ID" value="NZ_ML660106.1"/>
</dbReference>
<feature type="signal peptide" evidence="1">
    <location>
        <begin position="1"/>
        <end position="30"/>
    </location>
</feature>
<gene>
    <name evidence="3" type="ORF">FKG94_23515</name>
</gene>
<proteinExistence type="predicted"/>
<evidence type="ECO:0000313" key="3">
    <source>
        <dbReference type="EMBL" id="TQV68265.1"/>
    </source>
</evidence>
<accession>A0A545STI6</accession>
<organism evidence="3 4">
    <name type="scientific">Exilibacterium tricleocarpae</name>
    <dbReference type="NCBI Taxonomy" id="2591008"/>
    <lineage>
        <taxon>Bacteria</taxon>
        <taxon>Pseudomonadati</taxon>
        <taxon>Pseudomonadota</taxon>
        <taxon>Gammaproteobacteria</taxon>
        <taxon>Cellvibrionales</taxon>
        <taxon>Cellvibrionaceae</taxon>
        <taxon>Exilibacterium</taxon>
    </lineage>
</organism>
<dbReference type="EMBL" id="VHSG01000028">
    <property type="protein sequence ID" value="TQV68265.1"/>
    <property type="molecule type" value="Genomic_DNA"/>
</dbReference>
<evidence type="ECO:0000256" key="1">
    <source>
        <dbReference type="SAM" id="SignalP"/>
    </source>
</evidence>
<name>A0A545STI6_9GAMM</name>
<feature type="domain" description="PepSY" evidence="2">
    <location>
        <begin position="48"/>
        <end position="105"/>
    </location>
</feature>
<sequence length="106" mass="11418">MRNTTATPRFLTLALALLLALGGLVGPTSAAAKSGDYLRKDLRKEQQAISQSRAAALVKQRFGGKVLKVQRKQSGDRLVYRVKLLQDSGRVRQVTVDARTGAIIGG</sequence>
<feature type="chain" id="PRO_5022047783" evidence="1">
    <location>
        <begin position="31"/>
        <end position="106"/>
    </location>
</feature>
<reference evidence="3 4" key="1">
    <citation type="submission" date="2019-06" db="EMBL/GenBank/DDBJ databases">
        <title>Whole genome sequence for Cellvibrionaceae sp. R142.</title>
        <authorList>
            <person name="Wang G."/>
        </authorList>
    </citation>
    <scope>NUCLEOTIDE SEQUENCE [LARGE SCALE GENOMIC DNA]</scope>
    <source>
        <strain evidence="3 4">R142</strain>
    </source>
</reference>
<keyword evidence="1" id="KW-0732">Signal</keyword>
<keyword evidence="4" id="KW-1185">Reference proteome</keyword>
<dbReference type="Gene3D" id="3.10.450.40">
    <property type="match status" value="1"/>
</dbReference>